<name>A0ABN3LPM3_9ACTN</name>
<proteinExistence type="predicted"/>
<protein>
    <recommendedName>
        <fullName evidence="1">DUF397 domain-containing protein</fullName>
    </recommendedName>
</protein>
<gene>
    <name evidence="2" type="ORF">GCM10010406_23620</name>
</gene>
<evidence type="ECO:0000313" key="2">
    <source>
        <dbReference type="EMBL" id="GAA2486771.1"/>
    </source>
</evidence>
<dbReference type="InterPro" id="IPR007278">
    <property type="entry name" value="DUF397"/>
</dbReference>
<dbReference type="EMBL" id="BAAATA010000011">
    <property type="protein sequence ID" value="GAA2486771.1"/>
    <property type="molecule type" value="Genomic_DNA"/>
</dbReference>
<reference evidence="2 3" key="1">
    <citation type="journal article" date="2019" name="Int. J. Syst. Evol. Microbiol.">
        <title>The Global Catalogue of Microorganisms (GCM) 10K type strain sequencing project: providing services to taxonomists for standard genome sequencing and annotation.</title>
        <authorList>
            <consortium name="The Broad Institute Genomics Platform"/>
            <consortium name="The Broad Institute Genome Sequencing Center for Infectious Disease"/>
            <person name="Wu L."/>
            <person name="Ma J."/>
        </authorList>
    </citation>
    <scope>NUCLEOTIDE SEQUENCE [LARGE SCALE GENOMIC DNA]</scope>
    <source>
        <strain evidence="2 3">JCM 6307</strain>
    </source>
</reference>
<feature type="domain" description="DUF397" evidence="1">
    <location>
        <begin position="10"/>
        <end position="63"/>
    </location>
</feature>
<evidence type="ECO:0000313" key="3">
    <source>
        <dbReference type="Proteomes" id="UP001501358"/>
    </source>
</evidence>
<comment type="caution">
    <text evidence="2">The sequence shown here is derived from an EMBL/GenBank/DDBJ whole genome shotgun (WGS) entry which is preliminary data.</text>
</comment>
<dbReference type="Pfam" id="PF04149">
    <property type="entry name" value="DUF397"/>
    <property type="match status" value="1"/>
</dbReference>
<organism evidence="2 3">
    <name type="scientific">Streptomyces thermolineatus</name>
    <dbReference type="NCBI Taxonomy" id="44033"/>
    <lineage>
        <taxon>Bacteria</taxon>
        <taxon>Bacillati</taxon>
        <taxon>Actinomycetota</taxon>
        <taxon>Actinomycetes</taxon>
        <taxon>Kitasatosporales</taxon>
        <taxon>Streptomycetaceae</taxon>
        <taxon>Streptomyces</taxon>
    </lineage>
</organism>
<evidence type="ECO:0000259" key="1">
    <source>
        <dbReference type="Pfam" id="PF04149"/>
    </source>
</evidence>
<sequence>MSRPVPNAVVWRKSSYSNQEGGNCVEVARGLPGVVPVRDSKDPQGPALRFSAEAWSAFVAEVKSGRLG</sequence>
<keyword evidence="3" id="KW-1185">Reference proteome</keyword>
<accession>A0ABN3LPM3</accession>
<dbReference type="Proteomes" id="UP001501358">
    <property type="component" value="Unassembled WGS sequence"/>
</dbReference>